<dbReference type="EMBL" id="CP097507">
    <property type="protein sequence ID" value="URE04359.1"/>
    <property type="molecule type" value="Genomic_DNA"/>
</dbReference>
<gene>
    <name evidence="1" type="ORF">MUK42_19482</name>
</gene>
<evidence type="ECO:0000313" key="1">
    <source>
        <dbReference type="EMBL" id="URE04359.1"/>
    </source>
</evidence>
<protein>
    <submittedName>
        <fullName evidence="1">Alpha beta hydrolase</fullName>
    </submittedName>
</protein>
<dbReference type="OrthoDB" id="2012836at2759"/>
<dbReference type="Proteomes" id="UP001055439">
    <property type="component" value="Chromosome 5"/>
</dbReference>
<evidence type="ECO:0000313" key="2">
    <source>
        <dbReference type="Proteomes" id="UP001055439"/>
    </source>
</evidence>
<sequence length="86" mass="10057">MAITIILKGTNDPRLKLRLLRYLVRDRLPEETRRTPSTSKLSSLEMRGLLFKLVLDPPKRESDRGLTVNWNMAQNLLHSVHKHSWP</sequence>
<proteinExistence type="predicted"/>
<name>A0A9E7G2I5_9LILI</name>
<keyword evidence="1" id="KW-0378">Hydrolase</keyword>
<accession>A0A9E7G2I5</accession>
<dbReference type="GO" id="GO:0016787">
    <property type="term" value="F:hydrolase activity"/>
    <property type="evidence" value="ECO:0007669"/>
    <property type="project" value="UniProtKB-KW"/>
</dbReference>
<organism evidence="1 2">
    <name type="scientific">Musa troglodytarum</name>
    <name type="common">fe'i banana</name>
    <dbReference type="NCBI Taxonomy" id="320322"/>
    <lineage>
        <taxon>Eukaryota</taxon>
        <taxon>Viridiplantae</taxon>
        <taxon>Streptophyta</taxon>
        <taxon>Embryophyta</taxon>
        <taxon>Tracheophyta</taxon>
        <taxon>Spermatophyta</taxon>
        <taxon>Magnoliopsida</taxon>
        <taxon>Liliopsida</taxon>
        <taxon>Zingiberales</taxon>
        <taxon>Musaceae</taxon>
        <taxon>Musa</taxon>
    </lineage>
</organism>
<keyword evidence="2" id="KW-1185">Reference proteome</keyword>
<dbReference type="AlphaFoldDB" id="A0A9E7G2I5"/>
<reference evidence="1" key="1">
    <citation type="submission" date="2022-05" db="EMBL/GenBank/DDBJ databases">
        <title>The Musa troglodytarum L. genome provides insights into the mechanism of non-climacteric behaviour and enrichment of carotenoids.</title>
        <authorList>
            <person name="Wang J."/>
        </authorList>
    </citation>
    <scope>NUCLEOTIDE SEQUENCE</scope>
    <source>
        <tissue evidence="1">Leaf</tissue>
    </source>
</reference>